<keyword evidence="1" id="KW-1133">Transmembrane helix</keyword>
<dbReference type="RefSeq" id="WP_009947395.1">
    <property type="nucleotide sequence ID" value="NZ_BAAAGS010000038.1"/>
</dbReference>
<reference evidence="3" key="1">
    <citation type="journal article" date="2019" name="Int. J. Syst. Evol. Microbiol.">
        <title>The Global Catalogue of Microorganisms (GCM) 10K type strain sequencing project: providing services to taxonomists for standard genome sequencing and annotation.</title>
        <authorList>
            <consortium name="The Broad Institute Genomics Platform"/>
            <consortium name="The Broad Institute Genome Sequencing Center for Infectious Disease"/>
            <person name="Wu L."/>
            <person name="Ma J."/>
        </authorList>
    </citation>
    <scope>NUCLEOTIDE SEQUENCE [LARGE SCALE GENOMIC DNA]</scope>
    <source>
        <strain evidence="3">JCM 10303</strain>
    </source>
</reference>
<protein>
    <recommendedName>
        <fullName evidence="4">DUF3099 domain-containing protein</fullName>
    </recommendedName>
</protein>
<dbReference type="Proteomes" id="UP001500729">
    <property type="component" value="Unassembled WGS sequence"/>
</dbReference>
<evidence type="ECO:0000313" key="2">
    <source>
        <dbReference type="EMBL" id="GAA0544877.1"/>
    </source>
</evidence>
<name>A0ABP3NI49_SACER</name>
<accession>A0ABP3NI49</accession>
<keyword evidence="1" id="KW-0472">Membrane</keyword>
<gene>
    <name evidence="2" type="ORF">GCM10009533_49800</name>
</gene>
<evidence type="ECO:0000256" key="1">
    <source>
        <dbReference type="SAM" id="Phobius"/>
    </source>
</evidence>
<organism evidence="2 3">
    <name type="scientific">Saccharopolyspora erythraea</name>
    <name type="common">Streptomyces erythraeus</name>
    <dbReference type="NCBI Taxonomy" id="1836"/>
    <lineage>
        <taxon>Bacteria</taxon>
        <taxon>Bacillati</taxon>
        <taxon>Actinomycetota</taxon>
        <taxon>Actinomycetes</taxon>
        <taxon>Pseudonocardiales</taxon>
        <taxon>Pseudonocardiaceae</taxon>
        <taxon>Saccharopolyspora</taxon>
    </lineage>
</organism>
<evidence type="ECO:0008006" key="4">
    <source>
        <dbReference type="Google" id="ProtNLM"/>
    </source>
</evidence>
<sequence>MRRTRREVALITDAAPSLTEEQRGRKRTYSVLMVLHLAGLTLAALLVDVPWLALGILVLTGPLLWVATVLANSRPPPERRRRAPPPCRALGG</sequence>
<dbReference type="InterPro" id="IPR021449">
    <property type="entry name" value="DUF3099"/>
</dbReference>
<dbReference type="Pfam" id="PF11298">
    <property type="entry name" value="DUF3099"/>
    <property type="match status" value="1"/>
</dbReference>
<dbReference type="EMBL" id="BAAAGS010000038">
    <property type="protein sequence ID" value="GAA0544877.1"/>
    <property type="molecule type" value="Genomic_DNA"/>
</dbReference>
<keyword evidence="1" id="KW-0812">Transmembrane</keyword>
<evidence type="ECO:0000313" key="3">
    <source>
        <dbReference type="Proteomes" id="UP001500729"/>
    </source>
</evidence>
<feature type="transmembrane region" description="Helical" evidence="1">
    <location>
        <begin position="29"/>
        <end position="47"/>
    </location>
</feature>
<comment type="caution">
    <text evidence="2">The sequence shown here is derived from an EMBL/GenBank/DDBJ whole genome shotgun (WGS) entry which is preliminary data.</text>
</comment>
<keyword evidence="3" id="KW-1185">Reference proteome</keyword>
<proteinExistence type="predicted"/>
<feature type="transmembrane region" description="Helical" evidence="1">
    <location>
        <begin position="53"/>
        <end position="72"/>
    </location>
</feature>